<dbReference type="InterPro" id="IPR020843">
    <property type="entry name" value="ER"/>
</dbReference>
<proteinExistence type="inferred from homology"/>
<dbReference type="InterPro" id="IPR011032">
    <property type="entry name" value="GroES-like_sf"/>
</dbReference>
<dbReference type="AlphaFoldDB" id="A0A9W9CX92"/>
<evidence type="ECO:0000256" key="5">
    <source>
        <dbReference type="ARBA" id="ARBA00023002"/>
    </source>
</evidence>
<keyword evidence="6" id="KW-0520">NAD</keyword>
<dbReference type="SMART" id="SM00829">
    <property type="entry name" value="PKS_ER"/>
    <property type="match status" value="1"/>
</dbReference>
<dbReference type="SUPFAM" id="SSF50129">
    <property type="entry name" value="GroES-like"/>
    <property type="match status" value="1"/>
</dbReference>
<gene>
    <name evidence="9" type="ORF">N0V93_004563</name>
</gene>
<evidence type="ECO:0000256" key="3">
    <source>
        <dbReference type="ARBA" id="ARBA00022723"/>
    </source>
</evidence>
<dbReference type="PANTHER" id="PTHR42940">
    <property type="entry name" value="ALCOHOL DEHYDROGENASE 1-RELATED"/>
    <property type="match status" value="1"/>
</dbReference>
<sequence length="365" mass="38103">MAIITPKPTINRAVVYSEPPTLKTEIKELPVPEPGPGEVLVRLQYSGVCHTDWGFCTNSFLGIPPIQADQVGGHEGVGTVIAHGPNVTFPSLNAPVGIKYSASACLSCTNCLQGGETTCISPTEAQISGYTCPGTFQQYVLAPANYVTPIPNALPDLAAAAPLMCGGVSVYTALKRAAVKQGDWVVVAGAGGGLGHLAVQYARVMGARVLGVDVGAGKEALVKGLGAEDFVDFTAFKGDDEALATRVKEITGGGAQIVLMCASSAKAYASGLLWLGFRGRLCCLGIPEPEAEPALHGVIIAMIALELTIVANKSGNRLETIEAVEIAARHGIKTQYELKKMEDLTKIFEDMEGGKINGRIVLDLG</sequence>
<evidence type="ECO:0000256" key="6">
    <source>
        <dbReference type="ARBA" id="ARBA00023027"/>
    </source>
</evidence>
<dbReference type="CDD" id="cd08297">
    <property type="entry name" value="CAD3"/>
    <property type="match status" value="1"/>
</dbReference>
<evidence type="ECO:0000313" key="10">
    <source>
        <dbReference type="Proteomes" id="UP001140453"/>
    </source>
</evidence>
<dbReference type="GO" id="GO:0004022">
    <property type="term" value="F:alcohol dehydrogenase (NAD+) activity"/>
    <property type="evidence" value="ECO:0007669"/>
    <property type="project" value="TreeGrafter"/>
</dbReference>
<comment type="cofactor">
    <cofactor evidence="1 7">
        <name>Zn(2+)</name>
        <dbReference type="ChEBI" id="CHEBI:29105"/>
    </cofactor>
</comment>
<feature type="domain" description="Enoyl reductase (ER)" evidence="8">
    <location>
        <begin position="17"/>
        <end position="362"/>
    </location>
</feature>
<protein>
    <recommendedName>
        <fullName evidence="8">Enoyl reductase (ER) domain-containing protein</fullName>
    </recommendedName>
</protein>
<dbReference type="OrthoDB" id="1879366at2759"/>
<accession>A0A9W9CX92</accession>
<dbReference type="Gene3D" id="3.90.180.10">
    <property type="entry name" value="Medium-chain alcohol dehydrogenases, catalytic domain"/>
    <property type="match status" value="1"/>
</dbReference>
<keyword evidence="4 7" id="KW-0862">Zinc</keyword>
<keyword evidence="5" id="KW-0560">Oxidoreductase</keyword>
<dbReference type="EMBL" id="JAPEVB010000003">
    <property type="protein sequence ID" value="KAJ4390964.1"/>
    <property type="molecule type" value="Genomic_DNA"/>
</dbReference>
<dbReference type="PROSITE" id="PS00059">
    <property type="entry name" value="ADH_ZINC"/>
    <property type="match status" value="1"/>
</dbReference>
<keyword evidence="10" id="KW-1185">Reference proteome</keyword>
<evidence type="ECO:0000256" key="2">
    <source>
        <dbReference type="ARBA" id="ARBA00008072"/>
    </source>
</evidence>
<dbReference type="InterPro" id="IPR013154">
    <property type="entry name" value="ADH-like_N"/>
</dbReference>
<dbReference type="Proteomes" id="UP001140453">
    <property type="component" value="Unassembled WGS sequence"/>
</dbReference>
<evidence type="ECO:0000259" key="8">
    <source>
        <dbReference type="SMART" id="SM00829"/>
    </source>
</evidence>
<organism evidence="9 10">
    <name type="scientific">Gnomoniopsis smithogilvyi</name>
    <dbReference type="NCBI Taxonomy" id="1191159"/>
    <lineage>
        <taxon>Eukaryota</taxon>
        <taxon>Fungi</taxon>
        <taxon>Dikarya</taxon>
        <taxon>Ascomycota</taxon>
        <taxon>Pezizomycotina</taxon>
        <taxon>Sordariomycetes</taxon>
        <taxon>Sordariomycetidae</taxon>
        <taxon>Diaporthales</taxon>
        <taxon>Gnomoniaceae</taxon>
        <taxon>Gnomoniopsis</taxon>
    </lineage>
</organism>
<dbReference type="Gene3D" id="3.40.50.720">
    <property type="entry name" value="NAD(P)-binding Rossmann-like Domain"/>
    <property type="match status" value="1"/>
</dbReference>
<dbReference type="SUPFAM" id="SSF51735">
    <property type="entry name" value="NAD(P)-binding Rossmann-fold domains"/>
    <property type="match status" value="1"/>
</dbReference>
<name>A0A9W9CX92_9PEZI</name>
<dbReference type="Pfam" id="PF08240">
    <property type="entry name" value="ADH_N"/>
    <property type="match status" value="1"/>
</dbReference>
<dbReference type="InterPro" id="IPR013149">
    <property type="entry name" value="ADH-like_C"/>
</dbReference>
<evidence type="ECO:0000256" key="7">
    <source>
        <dbReference type="RuleBase" id="RU361277"/>
    </source>
</evidence>
<evidence type="ECO:0000313" key="9">
    <source>
        <dbReference type="EMBL" id="KAJ4390964.1"/>
    </source>
</evidence>
<dbReference type="Pfam" id="PF00107">
    <property type="entry name" value="ADH_zinc_N"/>
    <property type="match status" value="1"/>
</dbReference>
<keyword evidence="3 7" id="KW-0479">Metal-binding</keyword>
<evidence type="ECO:0000256" key="4">
    <source>
        <dbReference type="ARBA" id="ARBA00022833"/>
    </source>
</evidence>
<dbReference type="FunFam" id="3.40.50.720:FF:000039">
    <property type="entry name" value="Alcohol dehydrogenase AdhP"/>
    <property type="match status" value="1"/>
</dbReference>
<dbReference type="InterPro" id="IPR002328">
    <property type="entry name" value="ADH_Zn_CS"/>
</dbReference>
<dbReference type="InterPro" id="IPR036291">
    <property type="entry name" value="NAD(P)-bd_dom_sf"/>
</dbReference>
<dbReference type="GO" id="GO:0008270">
    <property type="term" value="F:zinc ion binding"/>
    <property type="evidence" value="ECO:0007669"/>
    <property type="project" value="InterPro"/>
</dbReference>
<dbReference type="GO" id="GO:0005737">
    <property type="term" value="C:cytoplasm"/>
    <property type="evidence" value="ECO:0007669"/>
    <property type="project" value="TreeGrafter"/>
</dbReference>
<comment type="caution">
    <text evidence="9">The sequence shown here is derived from an EMBL/GenBank/DDBJ whole genome shotgun (WGS) entry which is preliminary data.</text>
</comment>
<reference evidence="9" key="1">
    <citation type="submission" date="2022-10" db="EMBL/GenBank/DDBJ databases">
        <title>Tapping the CABI collections for fungal endophytes: first genome assemblies for Collariella, Neodidymelliopsis, Ascochyta clinopodiicola, Didymella pomorum, Didymosphaeria variabile, Neocosmospora piperis and Neocucurbitaria cava.</title>
        <authorList>
            <person name="Hill R."/>
        </authorList>
    </citation>
    <scope>NUCLEOTIDE SEQUENCE</scope>
    <source>
        <strain evidence="9">IMI 355082</strain>
    </source>
</reference>
<comment type="similarity">
    <text evidence="2 7">Belongs to the zinc-containing alcohol dehydrogenase family.</text>
</comment>
<dbReference type="PANTHER" id="PTHR42940:SF5">
    <property type="entry name" value="ALCOHOL DEHYDROGENASE 2"/>
    <property type="match status" value="1"/>
</dbReference>
<evidence type="ECO:0000256" key="1">
    <source>
        <dbReference type="ARBA" id="ARBA00001947"/>
    </source>
</evidence>